<evidence type="ECO:0000256" key="2">
    <source>
        <dbReference type="SAM" id="MobiDB-lite"/>
    </source>
</evidence>
<protein>
    <submittedName>
        <fullName evidence="3">Uncharacterized protein</fullName>
    </submittedName>
</protein>
<keyword evidence="1" id="KW-0175">Coiled coil</keyword>
<dbReference type="AlphaFoldDB" id="A0A8K0INI1"/>
<evidence type="ECO:0000313" key="4">
    <source>
        <dbReference type="Proteomes" id="UP000797356"/>
    </source>
</evidence>
<proteinExistence type="predicted"/>
<sequence>MLMRGLPACKRKEKALEESSKKVRVDIPISVAPISAMGAPEIALEVKVSPAIESDPIARVVDPPMPSSPPTEFQVPEPPLEKEKEVRKKKIRRALRKSQRKAQEDHQAKVEHLIKERNEVDRSFKDRSVEVKVLQEALCKEKEASIELKAILDLEEERRKRAEAKIAKLKEQILRLISEASARSIEVFKVSSKMRDLNVKFGQEAFNKGYKLCEESVTNKFSELDLDFLYEGASEEVVLDAATQSSGLYRYPLNSAAFFLSYRLSLA</sequence>
<accession>A0A8K0INI1</accession>
<evidence type="ECO:0000313" key="3">
    <source>
        <dbReference type="EMBL" id="KAG1363511.1"/>
    </source>
</evidence>
<dbReference type="Proteomes" id="UP000797356">
    <property type="component" value="Chromosome 11"/>
</dbReference>
<feature type="coiled-coil region" evidence="1">
    <location>
        <begin position="145"/>
        <end position="179"/>
    </location>
</feature>
<keyword evidence="4" id="KW-1185">Reference proteome</keyword>
<feature type="region of interest" description="Disordered" evidence="2">
    <location>
        <begin position="58"/>
        <end position="84"/>
    </location>
</feature>
<reference evidence="3" key="2">
    <citation type="submission" date="2019-07" db="EMBL/GenBank/DDBJ databases">
        <authorList>
            <person name="Yang Y."/>
            <person name="Bocs S."/>
            <person name="Baudouin L."/>
        </authorList>
    </citation>
    <scope>NUCLEOTIDE SEQUENCE</scope>
    <source>
        <tissue evidence="3">Spear leaf of Hainan Tall coconut</tissue>
    </source>
</reference>
<organism evidence="3 4">
    <name type="scientific">Cocos nucifera</name>
    <name type="common">Coconut palm</name>
    <dbReference type="NCBI Taxonomy" id="13894"/>
    <lineage>
        <taxon>Eukaryota</taxon>
        <taxon>Viridiplantae</taxon>
        <taxon>Streptophyta</taxon>
        <taxon>Embryophyta</taxon>
        <taxon>Tracheophyta</taxon>
        <taxon>Spermatophyta</taxon>
        <taxon>Magnoliopsida</taxon>
        <taxon>Liliopsida</taxon>
        <taxon>Arecaceae</taxon>
        <taxon>Arecoideae</taxon>
        <taxon>Cocoseae</taxon>
        <taxon>Attaleinae</taxon>
        <taxon>Cocos</taxon>
    </lineage>
</organism>
<evidence type="ECO:0000256" key="1">
    <source>
        <dbReference type="SAM" id="Coils"/>
    </source>
</evidence>
<reference evidence="3" key="1">
    <citation type="journal article" date="2017" name="Gigascience">
        <title>The genome draft of coconut (Cocos nucifera).</title>
        <authorList>
            <person name="Xiao Y."/>
            <person name="Xu P."/>
            <person name="Fan H."/>
            <person name="Baudouin L."/>
            <person name="Xia W."/>
            <person name="Bocs S."/>
            <person name="Xu J."/>
            <person name="Li Q."/>
            <person name="Guo A."/>
            <person name="Zhou L."/>
            <person name="Li J."/>
            <person name="Wu Y."/>
            <person name="Ma Z."/>
            <person name="Armero A."/>
            <person name="Issali A.E."/>
            <person name="Liu N."/>
            <person name="Peng M."/>
            <person name="Yang Y."/>
        </authorList>
    </citation>
    <scope>NUCLEOTIDE SEQUENCE</scope>
    <source>
        <tissue evidence="3">Spear leaf of Hainan Tall coconut</tissue>
    </source>
</reference>
<gene>
    <name evidence="3" type="ORF">COCNU_11G003380</name>
</gene>
<dbReference type="EMBL" id="CM017882">
    <property type="protein sequence ID" value="KAG1363511.1"/>
    <property type="molecule type" value="Genomic_DNA"/>
</dbReference>
<comment type="caution">
    <text evidence="3">The sequence shown here is derived from an EMBL/GenBank/DDBJ whole genome shotgun (WGS) entry which is preliminary data.</text>
</comment>
<name>A0A8K0INI1_COCNU</name>